<accession>A0A2N1MQC0</accession>
<dbReference type="Proteomes" id="UP000233469">
    <property type="component" value="Unassembled WGS sequence"/>
</dbReference>
<reference evidence="2 3" key="2">
    <citation type="submission" date="2017-10" db="EMBL/GenBank/DDBJ databases">
        <title>Extensive intraspecific genome diversity in a model arbuscular mycorrhizal fungus.</title>
        <authorList>
            <person name="Chen E.C.H."/>
            <person name="Morin E."/>
            <person name="Baudet D."/>
            <person name="Noel J."/>
            <person name="Ndikumana S."/>
            <person name="Charron P."/>
            <person name="St-Onge C."/>
            <person name="Giorgi J."/>
            <person name="Grigoriev I.V."/>
            <person name="Roux C."/>
            <person name="Martin F.M."/>
            <person name="Corradi N."/>
        </authorList>
    </citation>
    <scope>NUCLEOTIDE SEQUENCE [LARGE SCALE GENOMIC DNA]</scope>
    <source>
        <strain evidence="2 3">C2</strain>
    </source>
</reference>
<feature type="coiled-coil region" evidence="1">
    <location>
        <begin position="9"/>
        <end position="279"/>
    </location>
</feature>
<dbReference type="AlphaFoldDB" id="A0A2N1MQC0"/>
<organism evidence="2 3">
    <name type="scientific">Rhizophagus irregularis</name>
    <dbReference type="NCBI Taxonomy" id="588596"/>
    <lineage>
        <taxon>Eukaryota</taxon>
        <taxon>Fungi</taxon>
        <taxon>Fungi incertae sedis</taxon>
        <taxon>Mucoromycota</taxon>
        <taxon>Glomeromycotina</taxon>
        <taxon>Glomeromycetes</taxon>
        <taxon>Glomerales</taxon>
        <taxon>Glomeraceae</taxon>
        <taxon>Rhizophagus</taxon>
    </lineage>
</organism>
<feature type="coiled-coil region" evidence="1">
    <location>
        <begin position="409"/>
        <end position="436"/>
    </location>
</feature>
<dbReference type="VEuPathDB" id="FungiDB:FUN_010957"/>
<keyword evidence="1" id="KW-0175">Coiled coil</keyword>
<reference evidence="2 3" key="1">
    <citation type="submission" date="2016-04" db="EMBL/GenBank/DDBJ databases">
        <title>Genome analyses suggest a sexual origin of heterokaryosis in a supposedly ancient asexual fungus.</title>
        <authorList>
            <person name="Ropars J."/>
            <person name="Sedzielewska K."/>
            <person name="Noel J."/>
            <person name="Charron P."/>
            <person name="Farinelli L."/>
            <person name="Marton T."/>
            <person name="Kruger M."/>
            <person name="Pelin A."/>
            <person name="Brachmann A."/>
            <person name="Corradi N."/>
        </authorList>
    </citation>
    <scope>NUCLEOTIDE SEQUENCE [LARGE SCALE GENOMIC DNA]</scope>
    <source>
        <strain evidence="2 3">C2</strain>
    </source>
</reference>
<comment type="caution">
    <text evidence="2">The sequence shown here is derived from an EMBL/GenBank/DDBJ whole genome shotgun (WGS) entry which is preliminary data.</text>
</comment>
<gene>
    <name evidence="2" type="ORF">RhiirC2_869578</name>
</gene>
<name>A0A2N1MQC0_9GLOM</name>
<evidence type="ECO:0000313" key="2">
    <source>
        <dbReference type="EMBL" id="PKK63837.1"/>
    </source>
</evidence>
<evidence type="ECO:0000256" key="1">
    <source>
        <dbReference type="SAM" id="Coils"/>
    </source>
</evidence>
<evidence type="ECO:0000313" key="3">
    <source>
        <dbReference type="Proteomes" id="UP000233469"/>
    </source>
</evidence>
<dbReference type="EMBL" id="LLXL01001561">
    <property type="protein sequence ID" value="PKK63837.1"/>
    <property type="molecule type" value="Genomic_DNA"/>
</dbReference>
<sequence length="438" mass="52090">MAKNSQVELIEMQLAYQKIKSELANLQQQNYQLEQNYQNLRLNSTIQIKEFAEKENNLQDQIIYLQNKGQTLANNLTEQLKQNKLTNQQVQIQISQLEQEKFNLQEKLVQTEADIQKYKSQQESLIKQKKQLENELNQSQINYQQVKEEKISKDNMLKSFLHLNNKEKNEKTELKVKLENEIIQLKQKLINEEQIKVHLTQAIHIKENEINKLEKELINLDQKRIKQLIDKEKEINEIKKKLVNKLTNGENTKEIHKEKEAKQKELNELKQELSKTKKKQISNQVNKFLKTKSNFIILREKTIRKLQKQYEVIINYRNTTNIIEEIISETKKFQNILVEYNEVGLSQIYEDYNSLVNTVQRYIELEFSCKINDILKLNSFNLNNYKIFTITSTNSCEETKAYLDSGMIVKDIELLKNNLDELKSELKQEKKELIINQI</sequence>
<proteinExistence type="predicted"/>
<protein>
    <submittedName>
        <fullName evidence="2">Uncharacterized protein</fullName>
    </submittedName>
</protein>